<comment type="caution">
    <text evidence="1">The sequence shown here is derived from an EMBL/GenBank/DDBJ whole genome shotgun (WGS) entry which is preliminary data.</text>
</comment>
<sequence length="212" mass="23009" precursor="true">MIAALVLAAQVAPVTVTLEQLVAAPDKYAGAQVKLAGQVDACWGMMCAVCPTEATPATVKRDQCLAIGFARDQPSLDRPIRYSGIIFTASFDPTCLREACLDNGAVLRGAVIETVMRRRPSAQGLLWNHEPLYPASPLIAEAVHAQLRADLPADRRSQAVQAFVTADKTYFVCASKPGVWPTSWSAATIAESDVDPWRCRRVTWLGGRWLLD</sequence>
<dbReference type="AlphaFoldDB" id="R0ED17"/>
<keyword evidence="2" id="KW-1185">Reference proteome</keyword>
<organism evidence="1 2">
    <name type="scientific">Caulobacter vibrioides OR37</name>
    <dbReference type="NCBI Taxonomy" id="1292034"/>
    <lineage>
        <taxon>Bacteria</taxon>
        <taxon>Pseudomonadati</taxon>
        <taxon>Pseudomonadota</taxon>
        <taxon>Alphaproteobacteria</taxon>
        <taxon>Caulobacterales</taxon>
        <taxon>Caulobacteraceae</taxon>
        <taxon>Caulobacter</taxon>
    </lineage>
</organism>
<gene>
    <name evidence="1" type="ORF">OR37_00647</name>
</gene>
<accession>R0ED17</accession>
<dbReference type="Proteomes" id="UP000013063">
    <property type="component" value="Unassembled WGS sequence"/>
</dbReference>
<evidence type="ECO:0000313" key="1">
    <source>
        <dbReference type="EMBL" id="ENZ83348.1"/>
    </source>
</evidence>
<dbReference type="OrthoDB" id="7605622at2"/>
<dbReference type="EMBL" id="APMP01000002">
    <property type="protein sequence ID" value="ENZ83348.1"/>
    <property type="molecule type" value="Genomic_DNA"/>
</dbReference>
<dbReference type="STRING" id="1292034.OR37_00647"/>
<name>R0ED17_CAUVI</name>
<protein>
    <submittedName>
        <fullName evidence="1">Uncharacterized protein</fullName>
    </submittedName>
</protein>
<evidence type="ECO:0000313" key="2">
    <source>
        <dbReference type="Proteomes" id="UP000013063"/>
    </source>
</evidence>
<proteinExistence type="predicted"/>
<dbReference type="RefSeq" id="WP_004615760.1">
    <property type="nucleotide sequence ID" value="NZ_APMP01000002.1"/>
</dbReference>
<reference evidence="1 2" key="1">
    <citation type="journal article" date="2013" name="Genome Announc.">
        <title>Draft Genome Sequence for Caulobacter sp. Strain OR37, a Bacterium Tolerant to Heavy Metals.</title>
        <authorList>
            <person name="Utturkar S.M."/>
            <person name="Bollmann A."/>
            <person name="Brzoska R.M."/>
            <person name="Klingeman D.M."/>
            <person name="Epstein S.E."/>
            <person name="Palumbo A.V."/>
            <person name="Brown S.D."/>
        </authorList>
    </citation>
    <scope>NUCLEOTIDE SEQUENCE [LARGE SCALE GENOMIC DNA]</scope>
    <source>
        <strain evidence="1 2">OR37</strain>
    </source>
</reference>